<keyword evidence="1" id="KW-0472">Membrane</keyword>
<keyword evidence="3" id="KW-1185">Reference proteome</keyword>
<evidence type="ECO:0000313" key="3">
    <source>
        <dbReference type="Proteomes" id="UP000031036"/>
    </source>
</evidence>
<keyword evidence="1" id="KW-1133">Transmembrane helix</keyword>
<evidence type="ECO:0000256" key="1">
    <source>
        <dbReference type="SAM" id="Phobius"/>
    </source>
</evidence>
<feature type="transmembrane region" description="Helical" evidence="1">
    <location>
        <begin position="14"/>
        <end position="36"/>
    </location>
</feature>
<dbReference type="SUPFAM" id="SSF81321">
    <property type="entry name" value="Family A G protein-coupled receptor-like"/>
    <property type="match status" value="1"/>
</dbReference>
<dbReference type="OrthoDB" id="5876466at2759"/>
<dbReference type="EMBL" id="JPKZ01001676">
    <property type="protein sequence ID" value="KHN80840.1"/>
    <property type="molecule type" value="Genomic_DNA"/>
</dbReference>
<name>A0A0B2VIG2_TOXCA</name>
<dbReference type="Proteomes" id="UP000031036">
    <property type="component" value="Unassembled WGS sequence"/>
</dbReference>
<dbReference type="Gene3D" id="1.20.1070.10">
    <property type="entry name" value="Rhodopsin 7-helix transmembrane proteins"/>
    <property type="match status" value="1"/>
</dbReference>
<evidence type="ECO:0008006" key="4">
    <source>
        <dbReference type="Google" id="ProtNLM"/>
    </source>
</evidence>
<comment type="caution">
    <text evidence="2">The sequence shown here is derived from an EMBL/GenBank/DDBJ whole genome shotgun (WGS) entry which is preliminary data.</text>
</comment>
<organism evidence="2 3">
    <name type="scientific">Toxocara canis</name>
    <name type="common">Canine roundworm</name>
    <dbReference type="NCBI Taxonomy" id="6265"/>
    <lineage>
        <taxon>Eukaryota</taxon>
        <taxon>Metazoa</taxon>
        <taxon>Ecdysozoa</taxon>
        <taxon>Nematoda</taxon>
        <taxon>Chromadorea</taxon>
        <taxon>Rhabditida</taxon>
        <taxon>Spirurina</taxon>
        <taxon>Ascaridomorpha</taxon>
        <taxon>Ascaridoidea</taxon>
        <taxon>Toxocaridae</taxon>
        <taxon>Toxocara</taxon>
    </lineage>
</organism>
<feature type="transmembrane region" description="Helical" evidence="1">
    <location>
        <begin position="196"/>
        <end position="216"/>
    </location>
</feature>
<dbReference type="OMA" id="ARIFRCK"/>
<accession>A0A0B2VIG2</accession>
<feature type="transmembrane region" description="Helical" evidence="1">
    <location>
        <begin position="109"/>
        <end position="130"/>
    </location>
</feature>
<dbReference type="Pfam" id="PF10320">
    <property type="entry name" value="7TM_GPCR_Srsx"/>
    <property type="match status" value="1"/>
</dbReference>
<sequence>MTMDECCASYKRSISGQLFICLAIGDLCNCLGYALMGISRTRLYSKILQTSTITHQSSLTCAADVYVWLRVVAALWPPVVQVAMGFDKAACVLVPIWYRRYLEGRNGRLYPFTIVFVGLSLAVALMLAVIHEGKPVSYYCGRKAAFTADYGRFLYFNEIFGYFFGLLSNATAYLFAGRILQTSAMKRYLAKSRYTLVISLLSSILVACPNILSVIMSQTHKKLPIAVSESAQWLSLANSSKNLFVYVAMSAEFRGRVFVIIGMRRKLLLSHSGNAVAPSANDFIHPAIIVLRKHMSVPKPPDKGRGIAVQ</sequence>
<feature type="transmembrane region" description="Helical" evidence="1">
    <location>
        <begin position="159"/>
        <end position="176"/>
    </location>
</feature>
<gene>
    <name evidence="2" type="ORF">Tcan_03814</name>
</gene>
<proteinExistence type="predicted"/>
<keyword evidence="1" id="KW-0812">Transmembrane</keyword>
<protein>
    <recommendedName>
        <fullName evidence="4">G_PROTEIN_RECEP_F1_2 domain-containing protein</fullName>
    </recommendedName>
</protein>
<evidence type="ECO:0000313" key="2">
    <source>
        <dbReference type="EMBL" id="KHN80840.1"/>
    </source>
</evidence>
<dbReference type="AlphaFoldDB" id="A0A0B2VIG2"/>
<dbReference type="InterPro" id="IPR019424">
    <property type="entry name" value="7TM_GPCR_Srsx"/>
</dbReference>
<reference evidence="2 3" key="1">
    <citation type="submission" date="2014-11" db="EMBL/GenBank/DDBJ databases">
        <title>Genetic blueprint of the zoonotic pathogen Toxocara canis.</title>
        <authorList>
            <person name="Zhu X.-Q."/>
            <person name="Korhonen P.K."/>
            <person name="Cai H."/>
            <person name="Young N.D."/>
            <person name="Nejsum P."/>
            <person name="von Samson-Himmelstjerna G."/>
            <person name="Boag P.R."/>
            <person name="Tan P."/>
            <person name="Li Q."/>
            <person name="Min J."/>
            <person name="Yang Y."/>
            <person name="Wang X."/>
            <person name="Fang X."/>
            <person name="Hall R.S."/>
            <person name="Hofmann A."/>
            <person name="Sternberg P.W."/>
            <person name="Jex A.R."/>
            <person name="Gasser R.B."/>
        </authorList>
    </citation>
    <scope>NUCLEOTIDE SEQUENCE [LARGE SCALE GENOMIC DNA]</scope>
    <source>
        <strain evidence="2">PN_DK_2014</strain>
    </source>
</reference>